<gene>
    <name evidence="1" type="ORF">ESCO_002381</name>
</gene>
<dbReference type="PANTHER" id="PTHR33835:SF1">
    <property type="entry name" value="METALLO-BETA-LACTAMASE DOMAIN-CONTAINING PROTEIN"/>
    <property type="match status" value="1"/>
</dbReference>
<dbReference type="OrthoDB" id="421671at2759"/>
<evidence type="ECO:0000313" key="1">
    <source>
        <dbReference type="EMBL" id="KOS21777.1"/>
    </source>
</evidence>
<accession>A0A0M8N2G3</accession>
<reference evidence="1 2" key="1">
    <citation type="submission" date="2015-07" db="EMBL/GenBank/DDBJ databases">
        <title>The genome of the fungus Escovopsis weberi, a specialized disease agent of ant agriculture.</title>
        <authorList>
            <person name="de Man T.J."/>
            <person name="Stajich J.E."/>
            <person name="Kubicek C.P."/>
            <person name="Chenthamara K."/>
            <person name="Atanasova L."/>
            <person name="Druzhinina I.S."/>
            <person name="Birnbaum S."/>
            <person name="Barribeau S.M."/>
            <person name="Teiling C."/>
            <person name="Suen G."/>
            <person name="Currie C."/>
            <person name="Gerardo N.M."/>
        </authorList>
    </citation>
    <scope>NUCLEOTIDE SEQUENCE [LARGE SCALE GENOMIC DNA]</scope>
</reference>
<evidence type="ECO:0008006" key="3">
    <source>
        <dbReference type="Google" id="ProtNLM"/>
    </source>
</evidence>
<proteinExistence type="predicted"/>
<dbReference type="AlphaFoldDB" id="A0A0M8N2G3"/>
<protein>
    <recommendedName>
        <fullName evidence="3">Nuclear protein Qri2/Nse4</fullName>
    </recommendedName>
</protein>
<dbReference type="PANTHER" id="PTHR33835">
    <property type="entry name" value="YALI0C07656P"/>
    <property type="match status" value="1"/>
</dbReference>
<dbReference type="Proteomes" id="UP000053831">
    <property type="component" value="Unassembled WGS sequence"/>
</dbReference>
<sequence>MSSELIPSNPEEVMVVRQVTPNIHTFSVPFARYGKFLVGGRGSLVKLTSGNLAVFSPTALTEAAKAKVAEQGGNVGYIVALDYEHHIFISEWAKQYPNARIVGPEGLPEKRQQATDPRIGKEPFAVEFKKADKRSIRISEEIDADFDYEYMDGHANKEIVFHYRPDNVLIQADLMFNLPATEQYSKVSPSQRSSGGILNRIFTGIQSTSGDAMWNRRFNWYLARKDKESFHESIKAIDKWNFNAIIPCHGDTIQVNGKEVFRKVFAWDLGRNP</sequence>
<evidence type="ECO:0000313" key="2">
    <source>
        <dbReference type="Proteomes" id="UP000053831"/>
    </source>
</evidence>
<dbReference type="SUPFAM" id="SSF56281">
    <property type="entry name" value="Metallo-hydrolase/oxidoreductase"/>
    <property type="match status" value="1"/>
</dbReference>
<keyword evidence="2" id="KW-1185">Reference proteome</keyword>
<dbReference type="EMBL" id="LGSR01000006">
    <property type="protein sequence ID" value="KOS21777.1"/>
    <property type="molecule type" value="Genomic_DNA"/>
</dbReference>
<organism evidence="1 2">
    <name type="scientific">Escovopsis weberi</name>
    <dbReference type="NCBI Taxonomy" id="150374"/>
    <lineage>
        <taxon>Eukaryota</taxon>
        <taxon>Fungi</taxon>
        <taxon>Dikarya</taxon>
        <taxon>Ascomycota</taxon>
        <taxon>Pezizomycotina</taxon>
        <taxon>Sordariomycetes</taxon>
        <taxon>Hypocreomycetidae</taxon>
        <taxon>Hypocreales</taxon>
        <taxon>Hypocreaceae</taxon>
        <taxon>Escovopsis</taxon>
    </lineage>
</organism>
<name>A0A0M8N2G3_ESCWE</name>
<comment type="caution">
    <text evidence="1">The sequence shown here is derived from an EMBL/GenBank/DDBJ whole genome shotgun (WGS) entry which is preliminary data.</text>
</comment>
<dbReference type="InterPro" id="IPR036866">
    <property type="entry name" value="RibonucZ/Hydroxyglut_hydro"/>
</dbReference>
<dbReference type="InterPro" id="IPR025638">
    <property type="entry name" value="DUF4336"/>
</dbReference>
<dbReference type="Gene3D" id="3.60.15.10">
    <property type="entry name" value="Ribonuclease Z/Hydroxyacylglutathione hydrolase-like"/>
    <property type="match status" value="1"/>
</dbReference>